<sequence>MVEIGISFATIKSLLIFFAPIVLPRALNFYRNVRLAIARQPNPKPLPSNASRALNVLFCAILFFFLLSLPFNPYAPSPSIFSLTRSRINTPLDIIFSRLARHRAGGVLTPADQLLKSKLSSPAARRAYLRFGAETLTQCQFCTLDDIHTYLLYYLPFNALIPHLFHMVIVGLTTASPFAGREAARWRNKFTIAGLVLAAIDIYAIFTWDPVRTGPASVRDGITTPSTAFETMARLRPLAFAIFDGALAFFIYVSATNRFFFTPPTQADQVDQVVSASLASLSGASSKLHAASVTRNAVVRDKVLKDRDDAYWRTVVAMDGESSRVNGGALPSSIWEESAVVRAMSRAMAGQGGVDLAQLGVSAAEYVNGMTAGLEHGQQEVQTVE</sequence>
<comment type="caution">
    <text evidence="2">The sequence shown here is derived from an EMBL/GenBank/DDBJ whole genome shotgun (WGS) entry which is preliminary data.</text>
</comment>
<keyword evidence="3" id="KW-1185">Reference proteome</keyword>
<proteinExistence type="predicted"/>
<dbReference type="Proteomes" id="UP000034291">
    <property type="component" value="Unassembled WGS sequence"/>
</dbReference>
<dbReference type="PANTHER" id="PTHR39470:SF1">
    <property type="entry name" value="CHORISMATE SYNTHASE PROTEIN"/>
    <property type="match status" value="1"/>
</dbReference>
<feature type="transmembrane region" description="Helical" evidence="1">
    <location>
        <begin position="53"/>
        <end position="71"/>
    </location>
</feature>
<feature type="transmembrane region" description="Helical" evidence="1">
    <location>
        <begin position="190"/>
        <end position="208"/>
    </location>
</feature>
<name>A0A0F8UE92_9EURO</name>
<evidence type="ECO:0000313" key="3">
    <source>
        <dbReference type="Proteomes" id="UP000034291"/>
    </source>
</evidence>
<protein>
    <submittedName>
        <fullName evidence="2">Uncharacterized protein</fullName>
    </submittedName>
</protein>
<feature type="transmembrane region" description="Helical" evidence="1">
    <location>
        <begin position="160"/>
        <end position="178"/>
    </location>
</feature>
<dbReference type="EMBL" id="JZBS01002635">
    <property type="protein sequence ID" value="KKK17878.1"/>
    <property type="molecule type" value="Genomic_DNA"/>
</dbReference>
<accession>A0A0F8UE92</accession>
<keyword evidence="1" id="KW-0472">Membrane</keyword>
<organism evidence="2 3">
    <name type="scientific">Aspergillus rambellii</name>
    <dbReference type="NCBI Taxonomy" id="308745"/>
    <lineage>
        <taxon>Eukaryota</taxon>
        <taxon>Fungi</taxon>
        <taxon>Dikarya</taxon>
        <taxon>Ascomycota</taxon>
        <taxon>Pezizomycotina</taxon>
        <taxon>Eurotiomycetes</taxon>
        <taxon>Eurotiomycetidae</taxon>
        <taxon>Eurotiales</taxon>
        <taxon>Aspergillaceae</taxon>
        <taxon>Aspergillus</taxon>
        <taxon>Aspergillus subgen. Nidulantes</taxon>
    </lineage>
</organism>
<reference evidence="2 3" key="1">
    <citation type="submission" date="2015-02" db="EMBL/GenBank/DDBJ databases">
        <title>Draft Genome Sequences of Two Closely-Related Aflatoxigenic Aspergillus Species Obtained from the Cote d'Ivoire.</title>
        <authorList>
            <person name="Moore G.G."/>
            <person name="Beltz S.B."/>
            <person name="Mack B.M."/>
        </authorList>
    </citation>
    <scope>NUCLEOTIDE SEQUENCE [LARGE SCALE GENOMIC DNA]</scope>
    <source>
        <strain evidence="2 3">SRRC1468</strain>
    </source>
</reference>
<dbReference type="PANTHER" id="PTHR39470">
    <property type="entry name" value="CHROMOSOME 10, WHOLE GENOME SHOTGUN SEQUENCE"/>
    <property type="match status" value="1"/>
</dbReference>
<feature type="transmembrane region" description="Helical" evidence="1">
    <location>
        <begin position="6"/>
        <end position="27"/>
    </location>
</feature>
<dbReference type="STRING" id="308745.A0A0F8UE92"/>
<dbReference type="OrthoDB" id="4218123at2759"/>
<evidence type="ECO:0000313" key="2">
    <source>
        <dbReference type="EMBL" id="KKK17878.1"/>
    </source>
</evidence>
<keyword evidence="1" id="KW-1133">Transmembrane helix</keyword>
<gene>
    <name evidence="2" type="ORF">ARAM_005149</name>
</gene>
<keyword evidence="1" id="KW-0812">Transmembrane</keyword>
<evidence type="ECO:0000256" key="1">
    <source>
        <dbReference type="SAM" id="Phobius"/>
    </source>
</evidence>
<dbReference type="AlphaFoldDB" id="A0A0F8UE92"/>
<feature type="transmembrane region" description="Helical" evidence="1">
    <location>
        <begin position="238"/>
        <end position="255"/>
    </location>
</feature>